<dbReference type="Gene3D" id="1.20.58.190">
    <property type="entry name" value="Translin, domain 1"/>
    <property type="match status" value="1"/>
</dbReference>
<dbReference type="EMBL" id="JAWDJO010000012">
    <property type="protein sequence ID" value="KAL1900426.1"/>
    <property type="molecule type" value="Genomic_DNA"/>
</dbReference>
<sequence>MAGVKRNADGKDVTPPTRFGGMFEQFRDELDEHYDRKERIVKASRDVTAASKKIIFSLQRVRSLNKDLPPPIQREVDLRLAAIRTSLEPIAGDLQGINRYRYHNQMRCLEELVEALSFMHYIRTQTLISPAQSQAAVPVPTVLLNEHDYLYGIFDLFGEMMRFATVAAGHTGSLGGVVQPADGGGDKTHVDGGQSRSMLDDIQNMSAEFECFPEAPGKAYRTKMEEMRNSVKKVEALGYGLAIRRSERPKGWVPDLDVGPAPEVEQD</sequence>
<evidence type="ECO:0000313" key="6">
    <source>
        <dbReference type="EMBL" id="KAL1900426.1"/>
    </source>
</evidence>
<evidence type="ECO:0000313" key="7">
    <source>
        <dbReference type="Proteomes" id="UP001583280"/>
    </source>
</evidence>
<comment type="subcellular location">
    <subcellularLocation>
        <location evidence="2">Cytoplasm</location>
    </subcellularLocation>
    <subcellularLocation>
        <location evidence="1">Nucleus</location>
    </subcellularLocation>
</comment>
<dbReference type="InterPro" id="IPR036081">
    <property type="entry name" value="Translin_sf"/>
</dbReference>
<gene>
    <name evidence="6" type="ORF">Cpir12675_000892</name>
</gene>
<evidence type="ECO:0000256" key="3">
    <source>
        <dbReference type="ARBA" id="ARBA00005902"/>
    </source>
</evidence>
<organism evidence="6 7">
    <name type="scientific">Ceratocystis pirilliformis</name>
    <dbReference type="NCBI Taxonomy" id="259994"/>
    <lineage>
        <taxon>Eukaryota</taxon>
        <taxon>Fungi</taxon>
        <taxon>Dikarya</taxon>
        <taxon>Ascomycota</taxon>
        <taxon>Pezizomycotina</taxon>
        <taxon>Sordariomycetes</taxon>
        <taxon>Hypocreomycetidae</taxon>
        <taxon>Microascales</taxon>
        <taxon>Ceratocystidaceae</taxon>
        <taxon>Ceratocystis</taxon>
    </lineage>
</organism>
<comment type="similarity">
    <text evidence="3">Belongs to the translin family.</text>
</comment>
<dbReference type="InterPro" id="IPR016069">
    <property type="entry name" value="Translin_C"/>
</dbReference>
<dbReference type="Gene3D" id="1.20.58.200">
    <property type="entry name" value="Translin, domain 2"/>
    <property type="match status" value="1"/>
</dbReference>
<dbReference type="Proteomes" id="UP001583280">
    <property type="component" value="Unassembled WGS sequence"/>
</dbReference>
<evidence type="ECO:0000256" key="4">
    <source>
        <dbReference type="ARBA" id="ARBA00022490"/>
    </source>
</evidence>
<dbReference type="CDD" id="cd14820">
    <property type="entry name" value="TRAX"/>
    <property type="match status" value="1"/>
</dbReference>
<comment type="caution">
    <text evidence="6">The sequence shown here is derived from an EMBL/GenBank/DDBJ whole genome shotgun (WGS) entry which is preliminary data.</text>
</comment>
<dbReference type="Pfam" id="PF01997">
    <property type="entry name" value="Translin"/>
    <property type="match status" value="1"/>
</dbReference>
<evidence type="ECO:0000256" key="5">
    <source>
        <dbReference type="ARBA" id="ARBA00023242"/>
    </source>
</evidence>
<accession>A0ABR3ZIE3</accession>
<keyword evidence="7" id="KW-1185">Reference proteome</keyword>
<dbReference type="PANTHER" id="PTHR10741">
    <property type="entry name" value="TRANSLIN AND TRANSLIN ASSOCIATED PROTEIN X"/>
    <property type="match status" value="1"/>
</dbReference>
<evidence type="ECO:0000256" key="2">
    <source>
        <dbReference type="ARBA" id="ARBA00004496"/>
    </source>
</evidence>
<evidence type="ECO:0008006" key="8">
    <source>
        <dbReference type="Google" id="ProtNLM"/>
    </source>
</evidence>
<keyword evidence="4" id="KW-0963">Cytoplasm</keyword>
<protein>
    <recommendedName>
        <fullName evidence="8">Translin-associated protein X</fullName>
    </recommendedName>
</protein>
<proteinExistence type="inferred from homology"/>
<name>A0ABR3ZIE3_9PEZI</name>
<dbReference type="InterPro" id="IPR016068">
    <property type="entry name" value="Translin_N"/>
</dbReference>
<evidence type="ECO:0000256" key="1">
    <source>
        <dbReference type="ARBA" id="ARBA00004123"/>
    </source>
</evidence>
<keyword evidence="5" id="KW-0539">Nucleus</keyword>
<reference evidence="6 7" key="1">
    <citation type="journal article" date="2024" name="IMA Fungus">
        <title>IMA Genome - F19 : A genome assembly and annotation guide to empower mycologists, including annotated draft genome sequences of Ceratocystis pirilliformis, Diaporthe australafricana, Fusarium ophioides, Paecilomyces lecythidis, and Sporothrix stenoceras.</title>
        <authorList>
            <person name="Aylward J."/>
            <person name="Wilson A.M."/>
            <person name="Visagie C.M."/>
            <person name="Spraker J."/>
            <person name="Barnes I."/>
            <person name="Buitendag C."/>
            <person name="Ceriani C."/>
            <person name="Del Mar Angel L."/>
            <person name="du Plessis D."/>
            <person name="Fuchs T."/>
            <person name="Gasser K."/>
            <person name="Kramer D."/>
            <person name="Li W."/>
            <person name="Munsamy K."/>
            <person name="Piso A."/>
            <person name="Price J.L."/>
            <person name="Sonnekus B."/>
            <person name="Thomas C."/>
            <person name="van der Nest A."/>
            <person name="van Dijk A."/>
            <person name="van Heerden A."/>
            <person name="van Vuuren N."/>
            <person name="Yilmaz N."/>
            <person name="Duong T.A."/>
            <person name="van der Merwe N.A."/>
            <person name="Wingfield M.J."/>
            <person name="Wingfield B.D."/>
        </authorList>
    </citation>
    <scope>NUCLEOTIDE SEQUENCE [LARGE SCALE GENOMIC DNA]</scope>
    <source>
        <strain evidence="6 7">CMW 12675</strain>
    </source>
</reference>
<dbReference type="SUPFAM" id="SSF74784">
    <property type="entry name" value="Translin"/>
    <property type="match status" value="1"/>
</dbReference>
<dbReference type="InterPro" id="IPR002848">
    <property type="entry name" value="Translin_fam"/>
</dbReference>